<proteinExistence type="predicted"/>
<sequence length="32" mass="3806">MFWLKCFPLHSLMRIFNAVCTHTVPYQPFCSS</sequence>
<accession>A0A0E9QSV4</accession>
<protein>
    <submittedName>
        <fullName evidence="1">Uncharacterized protein</fullName>
    </submittedName>
</protein>
<dbReference type="AlphaFoldDB" id="A0A0E9QSV4"/>
<reference evidence="1" key="1">
    <citation type="submission" date="2014-11" db="EMBL/GenBank/DDBJ databases">
        <authorList>
            <person name="Amaro Gonzalez C."/>
        </authorList>
    </citation>
    <scope>NUCLEOTIDE SEQUENCE</scope>
</reference>
<reference evidence="1" key="2">
    <citation type="journal article" date="2015" name="Fish Shellfish Immunol.">
        <title>Early steps in the European eel (Anguilla anguilla)-Vibrio vulnificus interaction in the gills: Role of the RtxA13 toxin.</title>
        <authorList>
            <person name="Callol A."/>
            <person name="Pajuelo D."/>
            <person name="Ebbesson L."/>
            <person name="Teles M."/>
            <person name="MacKenzie S."/>
            <person name="Amaro C."/>
        </authorList>
    </citation>
    <scope>NUCLEOTIDE SEQUENCE</scope>
</reference>
<organism evidence="1">
    <name type="scientific">Anguilla anguilla</name>
    <name type="common">European freshwater eel</name>
    <name type="synonym">Muraena anguilla</name>
    <dbReference type="NCBI Taxonomy" id="7936"/>
    <lineage>
        <taxon>Eukaryota</taxon>
        <taxon>Metazoa</taxon>
        <taxon>Chordata</taxon>
        <taxon>Craniata</taxon>
        <taxon>Vertebrata</taxon>
        <taxon>Euteleostomi</taxon>
        <taxon>Actinopterygii</taxon>
        <taxon>Neopterygii</taxon>
        <taxon>Teleostei</taxon>
        <taxon>Anguilliformes</taxon>
        <taxon>Anguillidae</taxon>
        <taxon>Anguilla</taxon>
    </lineage>
</organism>
<evidence type="ECO:0000313" key="1">
    <source>
        <dbReference type="EMBL" id="JAH19522.1"/>
    </source>
</evidence>
<name>A0A0E9QSV4_ANGAN</name>
<dbReference type="EMBL" id="GBXM01089055">
    <property type="protein sequence ID" value="JAH19522.1"/>
    <property type="molecule type" value="Transcribed_RNA"/>
</dbReference>